<keyword evidence="1" id="KW-0812">Transmembrane</keyword>
<dbReference type="AlphaFoldDB" id="A0A2J6T306"/>
<keyword evidence="1" id="KW-1133">Transmembrane helix</keyword>
<feature type="transmembrane region" description="Helical" evidence="1">
    <location>
        <begin position="66"/>
        <end position="88"/>
    </location>
</feature>
<gene>
    <name evidence="2" type="ORF">K444DRAFT_53155</name>
</gene>
<name>A0A2J6T306_9HELO</name>
<dbReference type="EMBL" id="KZ613847">
    <property type="protein sequence ID" value="PMD57389.1"/>
    <property type="molecule type" value="Genomic_DNA"/>
</dbReference>
<keyword evidence="1" id="KW-0472">Membrane</keyword>
<keyword evidence="3" id="KW-1185">Reference proteome</keyword>
<reference evidence="2 3" key="1">
    <citation type="submission" date="2016-04" db="EMBL/GenBank/DDBJ databases">
        <title>A degradative enzymes factory behind the ericoid mycorrhizal symbiosis.</title>
        <authorList>
            <consortium name="DOE Joint Genome Institute"/>
            <person name="Martino E."/>
            <person name="Morin E."/>
            <person name="Grelet G."/>
            <person name="Kuo A."/>
            <person name="Kohler A."/>
            <person name="Daghino S."/>
            <person name="Barry K."/>
            <person name="Choi C."/>
            <person name="Cichocki N."/>
            <person name="Clum A."/>
            <person name="Copeland A."/>
            <person name="Hainaut M."/>
            <person name="Haridas S."/>
            <person name="Labutti K."/>
            <person name="Lindquist E."/>
            <person name="Lipzen A."/>
            <person name="Khouja H.-R."/>
            <person name="Murat C."/>
            <person name="Ohm R."/>
            <person name="Olson A."/>
            <person name="Spatafora J."/>
            <person name="Veneault-Fourrey C."/>
            <person name="Henrissat B."/>
            <person name="Grigoriev I."/>
            <person name="Martin F."/>
            <person name="Perotto S."/>
        </authorList>
    </citation>
    <scope>NUCLEOTIDE SEQUENCE [LARGE SCALE GENOMIC DNA]</scope>
    <source>
        <strain evidence="2 3">E</strain>
    </source>
</reference>
<accession>A0A2J6T306</accession>
<evidence type="ECO:0000313" key="2">
    <source>
        <dbReference type="EMBL" id="PMD57389.1"/>
    </source>
</evidence>
<dbReference type="GeneID" id="36583074"/>
<dbReference type="Proteomes" id="UP000235371">
    <property type="component" value="Unassembled WGS sequence"/>
</dbReference>
<sequence length="169" mass="17942">MGQQEGVQLKVLEWCSCSCPSPFPPSPPAGAQTGWPIATTQRGKLTMRRCCTEHLDGWPALALSRVWLISALAGLGAGCLSGLSGPVFAMGSSGFMLFCGQPAATPHLPAPSLVHSSNRGGVLFRLGRKLCVSVSQTPQRSWSSSFMGPGCRHHRRSLVTSVPCCMLDF</sequence>
<organism evidence="2 3">
    <name type="scientific">Hyaloscypha bicolor E</name>
    <dbReference type="NCBI Taxonomy" id="1095630"/>
    <lineage>
        <taxon>Eukaryota</taxon>
        <taxon>Fungi</taxon>
        <taxon>Dikarya</taxon>
        <taxon>Ascomycota</taxon>
        <taxon>Pezizomycotina</taxon>
        <taxon>Leotiomycetes</taxon>
        <taxon>Helotiales</taxon>
        <taxon>Hyaloscyphaceae</taxon>
        <taxon>Hyaloscypha</taxon>
        <taxon>Hyaloscypha bicolor</taxon>
    </lineage>
</organism>
<proteinExistence type="predicted"/>
<protein>
    <submittedName>
        <fullName evidence="2">Uncharacterized protein</fullName>
    </submittedName>
</protein>
<dbReference type="RefSeq" id="XP_024734293.1">
    <property type="nucleotide sequence ID" value="XM_024874994.1"/>
</dbReference>
<evidence type="ECO:0000256" key="1">
    <source>
        <dbReference type="SAM" id="Phobius"/>
    </source>
</evidence>
<evidence type="ECO:0000313" key="3">
    <source>
        <dbReference type="Proteomes" id="UP000235371"/>
    </source>
</evidence>
<dbReference type="InParanoid" id="A0A2J6T306"/>